<feature type="transmembrane region" description="Helical" evidence="6">
    <location>
        <begin position="259"/>
        <end position="278"/>
    </location>
</feature>
<dbReference type="PROSITE" id="PS50836">
    <property type="entry name" value="DOMON"/>
    <property type="match status" value="1"/>
</dbReference>
<feature type="transmembrane region" description="Helical" evidence="6">
    <location>
        <begin position="290"/>
        <end position="310"/>
    </location>
</feature>
<dbReference type="GO" id="GO:0005886">
    <property type="term" value="C:plasma membrane"/>
    <property type="evidence" value="ECO:0007669"/>
    <property type="project" value="TreeGrafter"/>
</dbReference>
<keyword evidence="2 6" id="KW-0812">Transmembrane</keyword>
<dbReference type="GO" id="GO:0016491">
    <property type="term" value="F:oxidoreductase activity"/>
    <property type="evidence" value="ECO:0007669"/>
    <property type="project" value="UniProtKB-KW"/>
</dbReference>
<evidence type="ECO:0000256" key="2">
    <source>
        <dbReference type="ARBA" id="ARBA00022692"/>
    </source>
</evidence>
<evidence type="ECO:0000259" key="8">
    <source>
        <dbReference type="PROSITE" id="PS50836"/>
    </source>
</evidence>
<dbReference type="InterPro" id="IPR045266">
    <property type="entry name" value="DOH_DOMON"/>
</dbReference>
<keyword evidence="4" id="KW-0560">Oxidoreductase</keyword>
<reference evidence="9" key="1">
    <citation type="submission" date="2019-06" db="EMBL/GenBank/DDBJ databases">
        <title>Genomics analysis of Aphanomyces spp. identifies a new class of oomycete effector associated with host adaptation.</title>
        <authorList>
            <person name="Gaulin E."/>
        </authorList>
    </citation>
    <scope>NUCLEOTIDE SEQUENCE</scope>
    <source>
        <strain evidence="9">CBS 578.67</strain>
    </source>
</reference>
<dbReference type="Pfam" id="PF01794">
    <property type="entry name" value="Ferric_reduct"/>
    <property type="match status" value="1"/>
</dbReference>
<dbReference type="AlphaFoldDB" id="A0A6A4ZEQ7"/>
<feature type="transmembrane region" description="Helical" evidence="6">
    <location>
        <begin position="202"/>
        <end position="222"/>
    </location>
</feature>
<feature type="non-terminal residue" evidence="9">
    <location>
        <position position="482"/>
    </location>
</feature>
<gene>
    <name evidence="9" type="ORF">As57867_003499</name>
</gene>
<keyword evidence="3 6" id="KW-1133">Transmembrane helix</keyword>
<proteinExistence type="predicted"/>
<dbReference type="OrthoDB" id="167398at2759"/>
<dbReference type="InterPro" id="IPR050369">
    <property type="entry name" value="RBOH/FRE"/>
</dbReference>
<dbReference type="PANTHER" id="PTHR11972:SF69">
    <property type="entry name" value="FERRIC REDUCTION OXIDASE 6-RELATED"/>
    <property type="match status" value="1"/>
</dbReference>
<feature type="transmembrane region" description="Helical" evidence="6">
    <location>
        <begin position="419"/>
        <end position="442"/>
    </location>
</feature>
<feature type="chain" id="PRO_5025352617" description="DOMON domain-containing protein" evidence="7">
    <location>
        <begin position="24"/>
        <end position="482"/>
    </location>
</feature>
<dbReference type="InterPro" id="IPR013130">
    <property type="entry name" value="Fe3_Rdtase_TM_dom"/>
</dbReference>
<protein>
    <recommendedName>
        <fullName evidence="8">DOMON domain-containing protein</fullName>
    </recommendedName>
</protein>
<feature type="transmembrane region" description="Helical" evidence="6">
    <location>
        <begin position="392"/>
        <end position="413"/>
    </location>
</feature>
<evidence type="ECO:0000256" key="7">
    <source>
        <dbReference type="SAM" id="SignalP"/>
    </source>
</evidence>
<sequence length="482" mass="51755">MAFYLPWQLLVLWTLFCAPLADATASVCADPRFAAQSVVPLGPMSIRSLVGNSTVCIQVLYSSSSASYVAIAIAQTPYMVNSPATNAVVFDTSSASTFLSIIQTYESRDLPIQSDTEASLTAISGGISNGQVSFTFERPLAAATIYDVPVDPTAATWIQWAYSNREWPSKHSDYGAVKILLGAPTTAAALADDGVQTSTTPAIAALAFALMVLLGLGATYIAKRTALAKVLHHKSVCAPAKRLDPWFSQPWADFKLGEVVVALVYIGCLVAVIVQVNAKFANVSSSHRLALIFGHLSLVALVFLLLPVARGKHWELIFGASYERILKFHRWLGRLCFLTGTVHLIVVLVNNTSVTGTAGYGPQQVVPLFGLLAFIAFGTMALVSIDPIRRMFYSYFLMHHRIAAFVGIVFVILHSRTVLHAMILPLAVYGLTLVARLVAAFVNTTTVSAKSFASAGDKSANPRSVLLTLPATAKSTKWAQDA</sequence>
<evidence type="ECO:0000256" key="1">
    <source>
        <dbReference type="ARBA" id="ARBA00004141"/>
    </source>
</evidence>
<dbReference type="InterPro" id="IPR005018">
    <property type="entry name" value="DOMON_domain"/>
</dbReference>
<feature type="transmembrane region" description="Helical" evidence="6">
    <location>
        <begin position="331"/>
        <end position="353"/>
    </location>
</feature>
<evidence type="ECO:0000313" key="9">
    <source>
        <dbReference type="EMBL" id="KAF0715216.1"/>
    </source>
</evidence>
<evidence type="ECO:0000256" key="4">
    <source>
        <dbReference type="ARBA" id="ARBA00023002"/>
    </source>
</evidence>
<dbReference type="CDD" id="cd09631">
    <property type="entry name" value="DOMON_DOH"/>
    <property type="match status" value="1"/>
</dbReference>
<feature type="signal peptide" evidence="7">
    <location>
        <begin position="1"/>
        <end position="23"/>
    </location>
</feature>
<dbReference type="PANTHER" id="PTHR11972">
    <property type="entry name" value="NADPH OXIDASE"/>
    <property type="match status" value="1"/>
</dbReference>
<keyword evidence="7" id="KW-0732">Signal</keyword>
<evidence type="ECO:0000256" key="5">
    <source>
        <dbReference type="ARBA" id="ARBA00023136"/>
    </source>
</evidence>
<comment type="caution">
    <text evidence="9">The sequence shown here is derived from an EMBL/GenBank/DDBJ whole genome shotgun (WGS) entry which is preliminary data.</text>
</comment>
<feature type="transmembrane region" description="Helical" evidence="6">
    <location>
        <begin position="365"/>
        <end position="385"/>
    </location>
</feature>
<name>A0A6A4ZEQ7_9STRA</name>
<organism evidence="9">
    <name type="scientific">Aphanomyces stellatus</name>
    <dbReference type="NCBI Taxonomy" id="120398"/>
    <lineage>
        <taxon>Eukaryota</taxon>
        <taxon>Sar</taxon>
        <taxon>Stramenopiles</taxon>
        <taxon>Oomycota</taxon>
        <taxon>Saprolegniomycetes</taxon>
        <taxon>Saprolegniales</taxon>
        <taxon>Verrucalvaceae</taxon>
        <taxon>Aphanomyces</taxon>
    </lineage>
</organism>
<feature type="domain" description="DOMON" evidence="8">
    <location>
        <begin position="42"/>
        <end position="163"/>
    </location>
</feature>
<keyword evidence="5 6" id="KW-0472">Membrane</keyword>
<evidence type="ECO:0000256" key="3">
    <source>
        <dbReference type="ARBA" id="ARBA00022989"/>
    </source>
</evidence>
<accession>A0A6A4ZEQ7</accession>
<dbReference type="EMBL" id="VJMH01000617">
    <property type="protein sequence ID" value="KAF0715216.1"/>
    <property type="molecule type" value="Genomic_DNA"/>
</dbReference>
<evidence type="ECO:0000256" key="6">
    <source>
        <dbReference type="SAM" id="Phobius"/>
    </source>
</evidence>
<comment type="subcellular location">
    <subcellularLocation>
        <location evidence="1">Membrane</location>
        <topology evidence="1">Multi-pass membrane protein</topology>
    </subcellularLocation>
</comment>